<dbReference type="GO" id="GO:0044550">
    <property type="term" value="P:secondary metabolite biosynthetic process"/>
    <property type="evidence" value="ECO:0007669"/>
    <property type="project" value="TreeGrafter"/>
</dbReference>
<feature type="domain" description="Carrier" evidence="5">
    <location>
        <begin position="1986"/>
        <end position="2062"/>
    </location>
</feature>
<dbReference type="Pfam" id="PF00550">
    <property type="entry name" value="PP-binding"/>
    <property type="match status" value="5"/>
</dbReference>
<dbReference type="NCBIfam" id="NF003417">
    <property type="entry name" value="PRK04813.1"/>
    <property type="match status" value="6"/>
</dbReference>
<dbReference type="SUPFAM" id="SSF47336">
    <property type="entry name" value="ACP-like"/>
    <property type="match status" value="5"/>
</dbReference>
<dbReference type="Gene3D" id="3.30.559.10">
    <property type="entry name" value="Chloramphenicol acetyltransferase-like domain"/>
    <property type="match status" value="5"/>
</dbReference>
<dbReference type="GO" id="GO:0043041">
    <property type="term" value="P:amino acid activation for nonribosomal peptide biosynthetic process"/>
    <property type="evidence" value="ECO:0007669"/>
    <property type="project" value="TreeGrafter"/>
</dbReference>
<dbReference type="Pfam" id="PF00975">
    <property type="entry name" value="Thioesterase"/>
    <property type="match status" value="1"/>
</dbReference>
<dbReference type="InterPro" id="IPR020802">
    <property type="entry name" value="TesA-like"/>
</dbReference>
<dbReference type="SMART" id="SM00824">
    <property type="entry name" value="PKS_TE"/>
    <property type="match status" value="1"/>
</dbReference>
<dbReference type="InterPro" id="IPR042099">
    <property type="entry name" value="ANL_N_sf"/>
</dbReference>
<dbReference type="Gene3D" id="3.40.50.1820">
    <property type="entry name" value="alpha/beta hydrolase"/>
    <property type="match status" value="1"/>
</dbReference>
<feature type="domain" description="Carrier" evidence="5">
    <location>
        <begin position="3632"/>
        <end position="3711"/>
    </location>
</feature>
<dbReference type="PROSITE" id="PS50075">
    <property type="entry name" value="CARRIER"/>
    <property type="match status" value="5"/>
</dbReference>
<feature type="region of interest" description="Disordered" evidence="4">
    <location>
        <begin position="3147"/>
        <end position="3166"/>
    </location>
</feature>
<protein>
    <submittedName>
        <fullName evidence="6">Amino acid adenylation domain-containing protein</fullName>
    </submittedName>
</protein>
<dbReference type="SUPFAM" id="SSF56801">
    <property type="entry name" value="Acetyl-CoA synthetase-like"/>
    <property type="match status" value="4"/>
</dbReference>
<dbReference type="InterPro" id="IPR009081">
    <property type="entry name" value="PP-bd_ACP"/>
</dbReference>
<accession>A0A7D7LZL6</accession>
<name>A0A7D7LZL6_9ACTN</name>
<dbReference type="PANTHER" id="PTHR45527:SF1">
    <property type="entry name" value="FATTY ACID SYNTHASE"/>
    <property type="match status" value="1"/>
</dbReference>
<dbReference type="SUPFAM" id="SSF53474">
    <property type="entry name" value="alpha/beta-Hydrolases"/>
    <property type="match status" value="1"/>
</dbReference>
<dbReference type="SMART" id="SM00823">
    <property type="entry name" value="PKS_PP"/>
    <property type="match status" value="5"/>
</dbReference>
<dbReference type="PANTHER" id="PTHR45527">
    <property type="entry name" value="NONRIBOSOMAL PEPTIDE SYNTHETASE"/>
    <property type="match status" value="1"/>
</dbReference>
<dbReference type="UniPathway" id="UPA00011"/>
<dbReference type="InterPro" id="IPR001242">
    <property type="entry name" value="Condensation_dom"/>
</dbReference>
<dbReference type="InterPro" id="IPR000873">
    <property type="entry name" value="AMP-dep_synth/lig_dom"/>
</dbReference>
<dbReference type="Pfam" id="PF00501">
    <property type="entry name" value="AMP-binding"/>
    <property type="match status" value="5"/>
</dbReference>
<dbReference type="Gene3D" id="1.10.1200.10">
    <property type="entry name" value="ACP-like"/>
    <property type="match status" value="4"/>
</dbReference>
<dbReference type="KEGG" id="gji:H1R19_04760"/>
<evidence type="ECO:0000259" key="5">
    <source>
        <dbReference type="PROSITE" id="PS50075"/>
    </source>
</evidence>
<feature type="domain" description="Carrier" evidence="5">
    <location>
        <begin position="976"/>
        <end position="1051"/>
    </location>
</feature>
<feature type="region of interest" description="Disordered" evidence="4">
    <location>
        <begin position="2066"/>
        <end position="2087"/>
    </location>
</feature>
<dbReference type="NCBIfam" id="TIGR01733">
    <property type="entry name" value="AA-adenyl-dom"/>
    <property type="match status" value="3"/>
</dbReference>
<dbReference type="InterPro" id="IPR020845">
    <property type="entry name" value="AMP-binding_CS"/>
</dbReference>
<evidence type="ECO:0000256" key="3">
    <source>
        <dbReference type="ARBA" id="ARBA00022553"/>
    </source>
</evidence>
<dbReference type="Pfam" id="PF00668">
    <property type="entry name" value="Condensation"/>
    <property type="match status" value="5"/>
</dbReference>
<dbReference type="GO" id="GO:0005737">
    <property type="term" value="C:cytoplasm"/>
    <property type="evidence" value="ECO:0007669"/>
    <property type="project" value="TreeGrafter"/>
</dbReference>
<dbReference type="EMBL" id="CP059491">
    <property type="protein sequence ID" value="QMT03739.1"/>
    <property type="molecule type" value="Genomic_DNA"/>
</dbReference>
<evidence type="ECO:0000256" key="1">
    <source>
        <dbReference type="ARBA" id="ARBA00001957"/>
    </source>
</evidence>
<dbReference type="GO" id="GO:0003824">
    <property type="term" value="F:catalytic activity"/>
    <property type="evidence" value="ECO:0007669"/>
    <property type="project" value="InterPro"/>
</dbReference>
<dbReference type="GO" id="GO:0031177">
    <property type="term" value="F:phosphopantetheine binding"/>
    <property type="evidence" value="ECO:0007669"/>
    <property type="project" value="InterPro"/>
</dbReference>
<keyword evidence="7" id="KW-1185">Reference proteome</keyword>
<dbReference type="Gene3D" id="3.30.300.30">
    <property type="match status" value="4"/>
</dbReference>
<dbReference type="InterPro" id="IPR020806">
    <property type="entry name" value="PKS_PP-bd"/>
</dbReference>
<feature type="domain" description="Carrier" evidence="5">
    <location>
        <begin position="3070"/>
        <end position="3147"/>
    </location>
</feature>
<feature type="region of interest" description="Disordered" evidence="4">
    <location>
        <begin position="3708"/>
        <end position="3737"/>
    </location>
</feature>
<keyword evidence="2" id="KW-0596">Phosphopantetheine</keyword>
<feature type="domain" description="Carrier" evidence="5">
    <location>
        <begin position="4668"/>
        <end position="4747"/>
    </location>
</feature>
<dbReference type="InterPro" id="IPR001031">
    <property type="entry name" value="Thioesterase"/>
</dbReference>
<dbReference type="InterPro" id="IPR045851">
    <property type="entry name" value="AMP-bd_C_sf"/>
</dbReference>
<dbReference type="SUPFAM" id="SSF52777">
    <property type="entry name" value="CoA-dependent acyltransferases"/>
    <property type="match status" value="10"/>
</dbReference>
<reference evidence="7" key="1">
    <citation type="submission" date="2020-07" db="EMBL/GenBank/DDBJ databases">
        <title>novel species isolated from the respiratory tract of Marmot.</title>
        <authorList>
            <person name="Zhang G."/>
        </authorList>
    </citation>
    <scope>NUCLEOTIDE SEQUENCE [LARGE SCALE GENOMIC DNA]</scope>
    <source>
        <strain evidence="7">686</strain>
    </source>
</reference>
<evidence type="ECO:0000313" key="6">
    <source>
        <dbReference type="EMBL" id="QMT03739.1"/>
    </source>
</evidence>
<evidence type="ECO:0000256" key="4">
    <source>
        <dbReference type="SAM" id="MobiDB-lite"/>
    </source>
</evidence>
<dbReference type="PROSITE" id="PS00455">
    <property type="entry name" value="AMP_BINDING"/>
    <property type="match status" value="2"/>
</dbReference>
<feature type="compositionally biased region" description="Polar residues" evidence="4">
    <location>
        <begin position="2066"/>
        <end position="2075"/>
    </location>
</feature>
<dbReference type="InterPro" id="IPR029058">
    <property type="entry name" value="AB_hydrolase_fold"/>
</dbReference>
<evidence type="ECO:0000256" key="2">
    <source>
        <dbReference type="ARBA" id="ARBA00022450"/>
    </source>
</evidence>
<sequence length="4995" mass="527428">MSTPDPARRFALSAAQRSLWFTQQAAPDVPINVAQYVEIDGPIDAELFLRATSAAVQGAKFTQLRFEETESGLVGIHDPSLHYWPDIIDLRDRADPRAAAEAMMEQDYSRALDPRVDRTARGCLFRLAEEKYLLYIRGHHLLSDGMGGKDRTVEALATYHSAVTGEPAPKVAPVDLDLPARADAEYRGSTRFDTDRAYWRETMSGVGIPATLAHRQGRPAAVARRVAGAVPEDTMARLRQVAQERSTILPNVLVAAFAAYLGRAAAQGDEVIFQFPVAARTTAALRATPLPVANIVPLRTRVTGEATVIDALRTTQAALMGALRHQRFRGEDIWADVAADEASGATPRTAAQERSGPMLNLMLFDREFPCGQATATFHILTVGPADDLTINIYPVPGDGEQPSLMIGVEANPNRYDDAEVGQHHRQFLAMLDTFTDALLRAPESRIDDLPLYVPPAGGGELTSTSPRPDTVPQALAAAAARHGRSLAVETAGASSTRQMLPFDRLAGRARDLAARLHTLGARPGTAVAIALAPGIDRLVAWWAVATSGAAVVLLDPQAPHAVTDEMVDASRPLFVIADGDTPGMGGSGVAVRTLADIAETAPSTSAPGQPTADDVACYVAVRGGRASRAGVVAVPQRALAALLDQGVFDSAATDLGYGRLAFGASDSSWAAHLELIAAAAHGLRLVDRSADHDTHVIVTPGDLLGIAGSGTPGDGDAIRATTVLVVGEDLAPAPTVRLAFGRDVFTPYFPLGALGPYTLPGRISPDTSTDRPLASGPPRPGVDIAVLDHRLRRVPDGVAGDIYVAGQPLPQCFTGEPGRTAAGFVACPWRPGERMIATGDRGHLDPGTGTLVVDHRAAEVVPVNGARVDLAALERAAAEVAGVAWAVVVSGPGADADIDVGVVLEATADGAGPVQDARRVRAAVRRRVNAEVPAVARPRRVVVLDAVPTDRSGNIDRGTVARLIDATPDTYAAHRDPETPTEVAVAGALTDVLGVARPSMNDELVQLGATSLGFLQLATHLGDSLGVVVNVRDLADVTTPAELAAVIDAAAPRRLGGSGSVSYRPTRAQHEIWLLNRADRRASVYHLAVRLTLAPDVSAHAARAALIDVAARHEALRTVYPDVDGEPVASVRDEVEARAAAPITSATLDSTGTEIAVSAPFDLTVDAPWRAVIDATGERTELVLVAHHIAIDEWSLHIMVEDFAHAVRARTAGVEPVWTDEAPGFSAALQARGVAETPAAETSAAEIFWTRTMRNAPAGLSLPEPARAAPGGLTAGPATYRHRLLGRDVREAAVARATHAGTTLNTLLCVALSATLAEYCDTDDIVMSMPVSGRFTTEELRPVGMFVETVPVRTVGIRRSGVDEALATVGKDLAGAIAHADAAPTGLADVIFAYHASRPDPAGSDVFDRVQTIPTGEARTALEFSLIDDEQGLSLTLTIAENRVDPVAAEHLLDRFVETVAALGSAAPPDRIARCVPAGSLSPRAGDGQRRTAPVDPVDALVRRAALAPDFPAVVAGEQRLSYGGLVERARAIASELGELGVRPGDRVALIMGRGADTVVAMIGTLMADAVYVPIDPDHPQSRIDLILATTAPAALIEDGPTVSIGVGMGVAQPIPGAAYVIHTSGSTGVPKAVMVTRRNLAAMLGAALHAIGATGEDVWSWTHSYAFDFSVWEILGALAAGGTVVAVEQTAVRDPRLLASALDRHGVTVLSQTPTAFALLTDPTVRVPEPPASLRAVVFGGEALAPATLRTWAAEHPDVRLVNMYGITETTVHLTAVDVDVDDERSHVGAPLDGADVMVLDRELRPVPHGAVGELYVVGDQLALGYHNASGLTATRFVADPAGGGRRMYRTGDRVREIAPGSLIYLGRNDDQVQIRGYRIELGEIVAVLRGIPGVGDARVLVDQGRRAGDERLLAFVTEDGLADFDVLDGLDEESILTACAERLPAHTVPARLAIVDGWPMTSTGKLDRHKLIGVLAENSAARSRALSPDEQVVATAMGAVTGSDTTGIGADTNFFAAGGTSLSAARLAATLAGMGHRVSVADVFDAPTVAELAARIHDELQLPDTLSASTSAHARSRPADHRDVSEQMPLTPEQMDLWLRWRTEPDFTGYLMPLALPVEASPADTRRALAQIVTRHDALRTSFVVRERVPVQNRWSDADVLAHLDAQLGADARRLSAGDVADELGAMLGPIDLATSLPWRLRLREVDGVTWLLVVVHHIAVDGESFPILAAELDAALGGTLPASHDVDYRHYSAWRQATLADRHEELVAHWKSAFARPVEPLRLPEVNLQAATDAHAGGDVTVHRAHAALDETTTTALDDLAVVRRTTPFIVAHTALAAVLARQGNTDVVTVGTALSGRIDPQLIPVPGLFARAVPLHTPVDLDISFDALIAAVTAVDLGAFAHADLPLTEITEIADPRRAGAGTPLFEVSFGAVPDEVVAAGLLGSETPVAGSSAPGTSQLGSAGAFGVPLFGVDVSMYRRDGALHLTMACTDTVATADRLEALCGLVVETLRLGVADPERPVVSLLAPESSVHTGQPARRQPETLGTLLSGRPVGAGAAEAHTVAVVDRRYPVPGYGPEIGRADFDRLSTSLARVLVEHGIGAGDVVVALLPRSVFGVLATAAIARAGAAFVNIDPADPPERRRMIIDRCRPAAVFTLAGASDVEVTAGTPVWAVDELISETTSSVTGEPFDDDQRVRPVSLDDIAYITFTSGTTGTPKGVQVTHRGLADWARDTVDRLRLTPDDRVLHTYATGFDAHLMGVVPPRIVGATIVLCPPEVIAADELADLVDAEDVTVLLTTPSVLATLRPEELPQVRHVAVGGEPLGTALVREWARDRALSNEYGPTEATVAVSSARYAGDSSSPAGPVHIGRELAGVTMHVLDSALRPVPDHTVGELYLAGNCLARGYLDDPATTAAAFVADPTGPGRRMYRTGDLVHRRADGTYVIHGRTDDQVKIRGIRLEPAEIDAALSGLPGVATSVTGTRTTAAGEKILVSWVVGDTAAGSGLDELPAQLSHILPRSMIPGAFVAVPDLPIGRNGKIDMAALPDPDLSGPTADGRPGAGRAPAGMTEELVAAVWAEVLGRPAESMVADSDFFAEGGTSLSATQVTSRLSSVTGAEIGVRTLFEARTISGVAGRVAELLDDPDTDQRRSSPAPARLPVPEQLPLAYPQRRMWIHHHIDPRSTAYHVPVVLRFHGRVDLARLRKAVDEVVGAHAVLRTVYPDSATGPLQRRIEHRSPVLRHRVVDAAAGPHGLEEQITDYLRRPFDLENETGFRAAVFEVEGAEDSELYLAAVLHHIAIDGWSVRVLLADLIRAYEGERLAVPADEAFTYADFTQWQLHRLGDPSDPAGRYARELRFWTSTLGDAPGPLRLPGRRDVDTTGVTGRIHGSIDGTESLRQTAKSLSATVFQVAHAALTAVIGQWTGEWDTVIGVPVHGRHAPEWESVVGMFVNTVALRTRLRPDAPIREFVEQARNAALAALPHSEVPYEDVARTVRPDAREGVDPLITVLLVNQDVLPQASGDIVLSGVSATLLSEATTTVDAKFDVEVVLAEHDDELHITVVHSGHIPAQVARALLDDFRAMLLAAAEDPDQVFPVAAGNEFGTAATPVDSESSVVAAVDAAVDAGLTDEIATIMADVLGGGVPGTAAPEVGDTDDFFTLGGTSLSATRVTSALGRHLGIRIPTRLLFEHPTPAALAGAVSQLDREQATDTGAPGHSRAGTPVAGDTDSADGPLAPTQRRMWVGAQMLGQVAIYAVPVVVPVPAGIAESDVVTAVETVIGRHPALRTRYLSTPAGPRQRVLDGWRPVVRQLDAAVLAAAVLDAPGEESGAAAQVMETLAAPFDLAGDPPVRAWLVTGRTGHGIDGPVAVIIVAHHIALDGESAAIVASELGELLAGEELGPAPVGFDVIARRMAVEEDRTRPELLDHWRHALEGYSGELDLAQRRPEQRDLRTSMVEYRLTNGAAQAVSSTARRARATDFHVLHAATVLALAAQAGSDDIAVATPASLRRDADSAATVGMLISTVVLRTRVAPDATVGELIERVRDDDLAALDHAAIALDDVVALVDPPRVPGRHPLVQVAFSVVEPESAGVMPSPDFAAVGAGFDQMAPRSEFDLHIVAVADSGGWRIQLHHARDLFDESVIRGLGERVVAAVEAVTGDPSCRVAAIEPLTEAERAFVLRRAEPASTTDAEPLLGELLTDAVAAFPDRPAIADGTRTLTYRELDAWVSVTARALIARGLGARQAVAVVVPRSVESVVAIWAVSRIGGICVPVDVTYPAARIDHVIAGARATAIGPSDIPPQPPKDQSGHVVPEPVTRVSRDDLAYIITTSGTTGTPNIVGVTHRGVHRVASLGDVEPSDRVGMAISPGFDATLHDMLLPLAAGATLVVVPAEVSGGRDLSRFLDDTGVSVFTATPSVMQTLQPGAITSLRLVYIGGEALPADLAAAWSGHAQVMNIYGPTETTVTVSTSAYRDGDPIRLGHPRPGIGAEVLDTRLRHVPPGVVGELYISGTGLARGYLGDPESTAATFVAGPEGRRRYRTGDLVRWDRDTGELVYLGRADRQVKIRGQRVEPAEIDAVIVRAGARRSVTVLRKGPVGPALVSYVVSPVPADDLAAECRAVLPRHMVPSRFIEMDGLPLTGAGKIDEKRLPEPVWSSSAREPENPLETAVLESFRTVLADDETALQVGMDDDFFAAGGNSLALLVLRDELARRTGMTIDAARLFTCRTPAEIARALEAGTAGEPGPLARRVVPLSRTTLPDSVTETDSVTGRRVVWCVHTAAGTVEPFRALGESLRSAAAFGLQLPELVLADRELPSTLDEIAALHVAALRQAQPKGPYTLVGWSLGGLIAHEVARRLVDAGEQVATLMILDSRTPAELREVGDDELLPDDHPLRAAAEQHDPQALQRFEDRTRAMAAAARAYDLRPIGVGKVIYVAADDNPDSTRWMRAVEAADGTSVEVMTAGTTHAELGHPDVMRRMARRIEEEW</sequence>
<proteinExistence type="predicted"/>
<gene>
    <name evidence="6" type="ORF">H1R19_04760</name>
</gene>
<dbReference type="InterPro" id="IPR023213">
    <property type="entry name" value="CAT-like_dom_sf"/>
</dbReference>
<comment type="cofactor">
    <cofactor evidence="1">
        <name>pantetheine 4'-phosphate</name>
        <dbReference type="ChEBI" id="CHEBI:47942"/>
    </cofactor>
</comment>
<dbReference type="InterPro" id="IPR010071">
    <property type="entry name" value="AA_adenyl_dom"/>
</dbReference>
<dbReference type="GO" id="GO:0008610">
    <property type="term" value="P:lipid biosynthetic process"/>
    <property type="evidence" value="ECO:0007669"/>
    <property type="project" value="UniProtKB-ARBA"/>
</dbReference>
<keyword evidence="3" id="KW-0597">Phosphoprotein</keyword>
<organism evidence="6 7">
    <name type="scientific">Gordonia jinghuaiqii</name>
    <dbReference type="NCBI Taxonomy" id="2758710"/>
    <lineage>
        <taxon>Bacteria</taxon>
        <taxon>Bacillati</taxon>
        <taxon>Actinomycetota</taxon>
        <taxon>Actinomycetes</taxon>
        <taxon>Mycobacteriales</taxon>
        <taxon>Gordoniaceae</taxon>
        <taxon>Gordonia</taxon>
    </lineage>
</organism>
<dbReference type="Gene3D" id="3.40.50.12780">
    <property type="entry name" value="N-terminal domain of ligase-like"/>
    <property type="match status" value="4"/>
</dbReference>
<evidence type="ECO:0000313" key="7">
    <source>
        <dbReference type="Proteomes" id="UP000515663"/>
    </source>
</evidence>
<dbReference type="Gene3D" id="3.30.559.30">
    <property type="entry name" value="Nonribosomal peptide synthetase, condensation domain"/>
    <property type="match status" value="5"/>
</dbReference>
<dbReference type="CDD" id="cd05930">
    <property type="entry name" value="A_NRPS"/>
    <property type="match status" value="3"/>
</dbReference>
<dbReference type="Proteomes" id="UP000515663">
    <property type="component" value="Chromosome"/>
</dbReference>
<dbReference type="InterPro" id="IPR036736">
    <property type="entry name" value="ACP-like_sf"/>
</dbReference>